<dbReference type="Gene3D" id="3.40.50.720">
    <property type="entry name" value="NAD(P)-binding Rossmann-like Domain"/>
    <property type="match status" value="1"/>
</dbReference>
<organism evidence="4 5">
    <name type="scientific">Chlorobium phaeobacteroides (strain DSM 266 / SMG 266 / 2430)</name>
    <dbReference type="NCBI Taxonomy" id="290317"/>
    <lineage>
        <taxon>Bacteria</taxon>
        <taxon>Pseudomonadati</taxon>
        <taxon>Chlorobiota</taxon>
        <taxon>Chlorobiia</taxon>
        <taxon>Chlorobiales</taxon>
        <taxon>Chlorobiaceae</taxon>
        <taxon>Chlorobium/Pelodictyon group</taxon>
        <taxon>Chlorobium</taxon>
    </lineage>
</organism>
<dbReference type="Proteomes" id="UP000008701">
    <property type="component" value="Chromosome"/>
</dbReference>
<dbReference type="STRING" id="290317.Cpha266_1931"/>
<evidence type="ECO:0000256" key="2">
    <source>
        <dbReference type="ARBA" id="ARBA00023445"/>
    </source>
</evidence>
<dbReference type="PANTHER" id="PTHR10366">
    <property type="entry name" value="NAD DEPENDENT EPIMERASE/DEHYDRATASE"/>
    <property type="match status" value="1"/>
</dbReference>
<dbReference type="InterPro" id="IPR001509">
    <property type="entry name" value="Epimerase_deHydtase"/>
</dbReference>
<dbReference type="FunFam" id="3.40.50.720:FF:000336">
    <property type="entry name" value="Aldehyde reductase"/>
    <property type="match status" value="1"/>
</dbReference>
<keyword evidence="5" id="KW-1185">Reference proteome</keyword>
<evidence type="ECO:0000313" key="4">
    <source>
        <dbReference type="EMBL" id="ABL65947.1"/>
    </source>
</evidence>
<dbReference type="InterPro" id="IPR036291">
    <property type="entry name" value="NAD(P)-bd_dom_sf"/>
</dbReference>
<gene>
    <name evidence="4" type="ordered locus">Cpha266_1931</name>
</gene>
<dbReference type="AlphaFoldDB" id="A1BHS0"/>
<dbReference type="eggNOG" id="COG0451">
    <property type="taxonomic scope" value="Bacteria"/>
</dbReference>
<feature type="domain" description="NAD-dependent epimerase/dehydratase" evidence="3">
    <location>
        <begin position="9"/>
        <end position="243"/>
    </location>
</feature>
<dbReference type="EMBL" id="CP000492">
    <property type="protein sequence ID" value="ABL65947.1"/>
    <property type="molecule type" value="Genomic_DNA"/>
</dbReference>
<comment type="similarity">
    <text evidence="2">Belongs to the NAD(P)-dependent epimerase/dehydratase family. Dihydroflavonol-4-reductase subfamily.</text>
</comment>
<dbReference type="CDD" id="cd08958">
    <property type="entry name" value="FR_SDR_e"/>
    <property type="match status" value="1"/>
</dbReference>
<evidence type="ECO:0000256" key="1">
    <source>
        <dbReference type="ARBA" id="ARBA00023002"/>
    </source>
</evidence>
<dbReference type="PANTHER" id="PTHR10366:SF564">
    <property type="entry name" value="STEROL-4-ALPHA-CARBOXYLATE 3-DEHYDROGENASE, DECARBOXYLATING"/>
    <property type="match status" value="1"/>
</dbReference>
<dbReference type="SUPFAM" id="SSF51735">
    <property type="entry name" value="NAD(P)-binding Rossmann-fold domains"/>
    <property type="match status" value="1"/>
</dbReference>
<reference evidence="4 5" key="1">
    <citation type="submission" date="2006-12" db="EMBL/GenBank/DDBJ databases">
        <title>Complete sequence of Chlorobium phaeobacteroides DSM 266.</title>
        <authorList>
            <consortium name="US DOE Joint Genome Institute"/>
            <person name="Copeland A."/>
            <person name="Lucas S."/>
            <person name="Lapidus A."/>
            <person name="Barry K."/>
            <person name="Detter J.C."/>
            <person name="Glavina del Rio T."/>
            <person name="Hammon N."/>
            <person name="Israni S."/>
            <person name="Pitluck S."/>
            <person name="Goltsman E."/>
            <person name="Schmutz J."/>
            <person name="Larimer F."/>
            <person name="Land M."/>
            <person name="Hauser L."/>
            <person name="Mikhailova N."/>
            <person name="Li T."/>
            <person name="Overmann J."/>
            <person name="Bryant D.A."/>
            <person name="Richardson P."/>
        </authorList>
    </citation>
    <scope>NUCLEOTIDE SEQUENCE [LARGE SCALE GENOMIC DNA]</scope>
    <source>
        <strain evidence="4 5">DSM 266</strain>
    </source>
</reference>
<protein>
    <submittedName>
        <fullName evidence="4">NAD-dependent epimerase/dehydratase</fullName>
    </submittedName>
</protein>
<dbReference type="HOGENOM" id="CLU_007383_9_2_10"/>
<keyword evidence="1" id="KW-0560">Oxidoreductase</keyword>
<proteinExistence type="inferred from homology"/>
<dbReference type="Pfam" id="PF01370">
    <property type="entry name" value="Epimerase"/>
    <property type="match status" value="1"/>
</dbReference>
<dbReference type="InterPro" id="IPR050425">
    <property type="entry name" value="NAD(P)_dehydrat-like"/>
</dbReference>
<sequence length="349" mass="38538">MNMITQKPVCVTGASGFIAAEIIKALLLKGYRVRGTVRKSPDAYPFLASLDGAVDRLELVEADLLKSGSYKQAVKGCEYVLHTASPYIINVKNSQRDLVEPAVRGTQEVMEACLFAGGVKRVVLTSSIAAVTDQPDSSVIYTEKEWNRLSSLKRNPYHYSKTLAEQAAWKFIKEKNPGFDLIAINPALVTGPSLAPSLNTSNQLIRDIMIGVFPMIMDVNWGFVDIRDTARAHILAMETPAAQGRYLCSAETMNLAELVRFLKMEGYDGYSLPKINLSGKAGTLLMKLLSYSQPKDTGTFIRTHVGRLLQIDNSKIRKDFGMTFMPIKKSILEAVRDMIAWGHLSGPKT</sequence>
<accession>A1BHS0</accession>
<dbReference type="GO" id="GO:0016616">
    <property type="term" value="F:oxidoreductase activity, acting on the CH-OH group of donors, NAD or NADP as acceptor"/>
    <property type="evidence" value="ECO:0007669"/>
    <property type="project" value="TreeGrafter"/>
</dbReference>
<evidence type="ECO:0000313" key="5">
    <source>
        <dbReference type="Proteomes" id="UP000008701"/>
    </source>
</evidence>
<evidence type="ECO:0000259" key="3">
    <source>
        <dbReference type="Pfam" id="PF01370"/>
    </source>
</evidence>
<name>A1BHS0_CHLPD</name>
<dbReference type="KEGG" id="cph:Cpha266_1931"/>